<feature type="repeat" description="ANK" evidence="2">
    <location>
        <begin position="1512"/>
        <end position="1540"/>
    </location>
</feature>
<dbReference type="GO" id="GO:0016301">
    <property type="term" value="F:kinase activity"/>
    <property type="evidence" value="ECO:0007669"/>
    <property type="project" value="UniProtKB-KW"/>
</dbReference>
<protein>
    <submittedName>
        <fullName evidence="5">Similar to Receptor-interacting serine/threonine-protein kinase 4 acc. no. Q9ERK0</fullName>
    </submittedName>
</protein>
<keyword evidence="5" id="KW-0418">Kinase</keyword>
<keyword evidence="5" id="KW-0808">Transferase</keyword>
<dbReference type="eggNOG" id="KOG2029">
    <property type="taxonomic scope" value="Eukaryota"/>
</dbReference>
<dbReference type="Gene3D" id="1.25.40.20">
    <property type="entry name" value="Ankyrin repeat-containing domain"/>
    <property type="match status" value="1"/>
</dbReference>
<feature type="region of interest" description="Disordered" evidence="3">
    <location>
        <begin position="51"/>
        <end position="115"/>
    </location>
</feature>
<reference evidence="5 6" key="1">
    <citation type="journal article" date="2013" name="PLoS Genet.">
        <title>The genome and development-dependent transcriptomes of Pyronema confluens: a window into fungal evolution.</title>
        <authorList>
            <person name="Traeger S."/>
            <person name="Altegoer F."/>
            <person name="Freitag M."/>
            <person name="Gabaldon T."/>
            <person name="Kempken F."/>
            <person name="Kumar A."/>
            <person name="Marcet-Houben M."/>
            <person name="Poggeler S."/>
            <person name="Stajich J.E."/>
            <person name="Nowrousian M."/>
        </authorList>
    </citation>
    <scope>NUCLEOTIDE SEQUENCE [LARGE SCALE GENOMIC DNA]</scope>
    <source>
        <strain evidence="6">CBS 100304</strain>
        <tissue evidence="5">Vegetative mycelium</tissue>
    </source>
</reference>
<dbReference type="InterPro" id="IPR029058">
    <property type="entry name" value="AB_hydrolase_fold"/>
</dbReference>
<gene>
    <name evidence="5" type="ORF">PCON_06110</name>
</gene>
<accession>U4L2Q4</accession>
<dbReference type="InterPro" id="IPR027417">
    <property type="entry name" value="P-loop_NTPase"/>
</dbReference>
<evidence type="ECO:0000259" key="4">
    <source>
        <dbReference type="PROSITE" id="PS50837"/>
    </source>
</evidence>
<dbReference type="PROSITE" id="PS50088">
    <property type="entry name" value="ANK_REPEAT"/>
    <property type="match status" value="4"/>
</dbReference>
<dbReference type="InterPro" id="IPR056884">
    <property type="entry name" value="NPHP3-like_N"/>
</dbReference>
<dbReference type="PRINTS" id="PR01415">
    <property type="entry name" value="ANKYRIN"/>
</dbReference>
<dbReference type="SMART" id="SM00248">
    <property type="entry name" value="ANK"/>
    <property type="match status" value="7"/>
</dbReference>
<dbReference type="InterPro" id="IPR036770">
    <property type="entry name" value="Ankyrin_rpt-contain_sf"/>
</dbReference>
<dbReference type="STRING" id="1076935.U4L2Q4"/>
<dbReference type="PROSITE" id="PS50837">
    <property type="entry name" value="NACHT"/>
    <property type="match status" value="1"/>
</dbReference>
<dbReference type="PANTHER" id="PTHR10039">
    <property type="entry name" value="AMELOGENIN"/>
    <property type="match status" value="1"/>
</dbReference>
<proteinExistence type="predicted"/>
<dbReference type="PANTHER" id="PTHR10039:SF5">
    <property type="entry name" value="NACHT DOMAIN-CONTAINING PROTEIN"/>
    <property type="match status" value="1"/>
</dbReference>
<dbReference type="eggNOG" id="KOG0504">
    <property type="taxonomic scope" value="Eukaryota"/>
</dbReference>
<feature type="repeat" description="ANK" evidence="2">
    <location>
        <begin position="1573"/>
        <end position="1605"/>
    </location>
</feature>
<evidence type="ECO:0000256" key="2">
    <source>
        <dbReference type="PROSITE-ProRule" id="PRU00023"/>
    </source>
</evidence>
<keyword evidence="2" id="KW-0040">ANK repeat</keyword>
<dbReference type="SUPFAM" id="SSF53474">
    <property type="entry name" value="alpha/beta-Hydrolases"/>
    <property type="match status" value="1"/>
</dbReference>
<dbReference type="Gene3D" id="3.40.50.300">
    <property type="entry name" value="P-loop containing nucleotide triphosphate hydrolases"/>
    <property type="match status" value="1"/>
</dbReference>
<feature type="repeat" description="ANK" evidence="2">
    <location>
        <begin position="1540"/>
        <end position="1572"/>
    </location>
</feature>
<evidence type="ECO:0000313" key="5">
    <source>
        <dbReference type="EMBL" id="CCX06523.1"/>
    </source>
</evidence>
<dbReference type="InterPro" id="IPR007111">
    <property type="entry name" value="NACHT_NTPase"/>
</dbReference>
<evidence type="ECO:0000256" key="3">
    <source>
        <dbReference type="SAM" id="MobiDB-lite"/>
    </source>
</evidence>
<feature type="repeat" description="ANK" evidence="2">
    <location>
        <begin position="1478"/>
        <end position="1507"/>
    </location>
</feature>
<sequence>MSETRLRLMSQTRLRLMSRIRCQTLADNLSIPLLFVLTIRMEDQRPTAQALDNVHDDSTLPAQRNSGNLYRPMGLQNSISTEKVPPSDPESPANHTSSHSRPTDQKLPAEVSTQSIAENSPCRRYEVNISDVLPPKCRTFRLSEVPIQITRDVLSQFLDDHLSIRDKYVKGNSRVFSLVPYGSWQVATVSFHEEPDDIQNCKPDKLCYLRLTKTRTAGHTVSIMVTADCDFYSMTPLYQCPAMPRYDVIALTGLSAHAFGSWKSPDRSDVMWLRDILPIDCPDSRILTWGYHSSLEDAASSTSIADISRKFLLDINIARNQVEHRPLILVGHSLGGLILQKALVEASKRNNAKEEAFLRSCVGILLFGVPHQGLNRHSIQSLVKGRANEQFLGDLSTGSEFLFTLRSDFRNCFATMSCCEIVSIYETEDTNAVEKNPAGISVRSGQNIRMVPRESAISPMSADCDQISIRADHSKLVKFRSRTDEHYQRVRIRIQELGGYHILGDKLIDDSVSGDILLPRYKIELRDLPFAKILKSLRDTWIEDPQDATSSTTNWVTKDIAFNTWCSADTSQILWVTGGPEDGHPSVHELTRMLSVAKSPSTTPHVLYMPIIDIRSSNMPIDLDIDSSPADNGPFKSPVPSNIYYVLYHMLSKMPINQARQAVRVLFDYLMRCFVSNQKKDSINRHKSQWPQILPESIRDFPQLVYDLEANTNALNEILDMDRTKTIVLYIIIPYSNIVDMSHIQNDLEKFLSSFTNRHVPRPSTVKIMIAGPDLDLLAKPFITKCQKLQKNLVKYDTERRLLLDALRFDNRRYGNISTQDSRTLEWIWADIQYTKWRDSEKSCLFHVQGKPGSGKSTFMKYFGNNLIKQPHVPRNAVVSSFFYSDRIEGDGQTSHYSMLRKILYDILEQNESFFYHFQSEFRRHQLDSCFSYESLQSILRSIGRNHDQRETIFLLIDAVDESSHEDRQHILQLLIDVCSENGFCTVKIVFASRPVPILDSLVRNASSFLRMQDVNTSDIEGYVSAFLIQLDFSENLLQKARNYILKQAHGVFLWVCLVKDRLIKCAMEGARNHEIISTLEGLPTELEGMYKLMLGNLSSDQRHTIDRTRIFELVLFAARPLRISEMNHALATADVLDHTSTEEISWETFENSLSAGIKAKIIGCGGNLLELKGPTEEDPMVQLMHQTVRDFMLGDNGPARSLNIHLGPESNANHRIVVLCLRYLIVCIGNLSKLQHPSFNHWSGETFISFVKFLNERCFLSYIFSHLGDHMKASSVKTPEITALMGDFRDLISKDRTTQSLLGGWLSANFIGLFPEQDFNEDILSNFKSSLLCCAAMNNLIVATRTLLTLGARPHKVKYFDSKCQTDQNPAPLIILAIAMHFNDVVLLLLEYMPDLINLFWDGHRSLLHHAIEHANETIMNFLLDSGHVSIDSTNGIDYTACSALLYACHNPNQPGPIKLLLDRGADRDMSSGGYISPLSYSSLHGHENVVRLLLDHGADVNLSYNFFGVPLHYAAKNGQENIVKILMHHGANINSKSADGGPLHYASFHGHERTVRTLLDYGADINMCSEFDGSPLHCAVSAGWESIVRLLLQRGADVNIKTTLLGTPLAVALGTKVIRSSVIVDTLLSYGAVFAEC</sequence>
<evidence type="ECO:0000313" key="6">
    <source>
        <dbReference type="Proteomes" id="UP000018144"/>
    </source>
</evidence>
<dbReference type="SUPFAM" id="SSF48403">
    <property type="entry name" value="Ankyrin repeat"/>
    <property type="match status" value="1"/>
</dbReference>
<dbReference type="EMBL" id="HF935294">
    <property type="protein sequence ID" value="CCX06523.1"/>
    <property type="molecule type" value="Genomic_DNA"/>
</dbReference>
<dbReference type="Pfam" id="PF24883">
    <property type="entry name" value="NPHP3_N"/>
    <property type="match status" value="1"/>
</dbReference>
<dbReference type="Proteomes" id="UP000018144">
    <property type="component" value="Unassembled WGS sequence"/>
</dbReference>
<keyword evidence="5" id="KW-0675">Receptor</keyword>
<dbReference type="Pfam" id="PF12796">
    <property type="entry name" value="Ank_2"/>
    <property type="match status" value="2"/>
</dbReference>
<name>U4L2Q4_PYROM</name>
<dbReference type="OMA" id="ACAGHEN"/>
<dbReference type="SUPFAM" id="SSF52540">
    <property type="entry name" value="P-loop containing nucleoside triphosphate hydrolases"/>
    <property type="match status" value="1"/>
</dbReference>
<organism evidence="5 6">
    <name type="scientific">Pyronema omphalodes (strain CBS 100304)</name>
    <name type="common">Pyronema confluens</name>
    <dbReference type="NCBI Taxonomy" id="1076935"/>
    <lineage>
        <taxon>Eukaryota</taxon>
        <taxon>Fungi</taxon>
        <taxon>Dikarya</taxon>
        <taxon>Ascomycota</taxon>
        <taxon>Pezizomycotina</taxon>
        <taxon>Pezizomycetes</taxon>
        <taxon>Pezizales</taxon>
        <taxon>Pyronemataceae</taxon>
        <taxon>Pyronema</taxon>
    </lineage>
</organism>
<keyword evidence="6" id="KW-1185">Reference proteome</keyword>
<evidence type="ECO:0000256" key="1">
    <source>
        <dbReference type="ARBA" id="ARBA00022737"/>
    </source>
</evidence>
<dbReference type="OrthoDB" id="427518at2759"/>
<dbReference type="PROSITE" id="PS50297">
    <property type="entry name" value="ANK_REP_REGION"/>
    <property type="match status" value="4"/>
</dbReference>
<feature type="domain" description="NACHT" evidence="4">
    <location>
        <begin position="844"/>
        <end position="995"/>
    </location>
</feature>
<dbReference type="Gene3D" id="3.40.50.1820">
    <property type="entry name" value="alpha/beta hydrolase"/>
    <property type="match status" value="1"/>
</dbReference>
<keyword evidence="1" id="KW-0677">Repeat</keyword>
<dbReference type="InterPro" id="IPR002110">
    <property type="entry name" value="Ankyrin_rpt"/>
</dbReference>